<dbReference type="AlphaFoldDB" id="A0A0K0DP64"/>
<dbReference type="InterPro" id="IPR016161">
    <property type="entry name" value="Ald_DH/histidinol_DH"/>
</dbReference>
<dbReference type="InterPro" id="IPR015590">
    <property type="entry name" value="Aldehyde_DH_dom"/>
</dbReference>
<feature type="domain" description="Aldehyde dehydrogenase" evidence="6">
    <location>
        <begin position="37"/>
        <end position="119"/>
    </location>
</feature>
<dbReference type="PANTHER" id="PTHR43720">
    <property type="entry name" value="2-AMINOMUCONIC SEMIALDEHYDE DEHYDROGENASE"/>
    <property type="match status" value="1"/>
</dbReference>
<organism evidence="7 8">
    <name type="scientific">Angiostrongylus cantonensis</name>
    <name type="common">Rat lungworm</name>
    <dbReference type="NCBI Taxonomy" id="6313"/>
    <lineage>
        <taxon>Eukaryota</taxon>
        <taxon>Metazoa</taxon>
        <taxon>Ecdysozoa</taxon>
        <taxon>Nematoda</taxon>
        <taxon>Chromadorea</taxon>
        <taxon>Rhabditida</taxon>
        <taxon>Rhabditina</taxon>
        <taxon>Rhabditomorpha</taxon>
        <taxon>Strongyloidea</taxon>
        <taxon>Metastrongylidae</taxon>
        <taxon>Angiostrongylus</taxon>
    </lineage>
</organism>
<feature type="active site" evidence="4">
    <location>
        <position position="236"/>
    </location>
</feature>
<keyword evidence="2 5" id="KW-0560">Oxidoreductase</keyword>
<dbReference type="Pfam" id="PF00171">
    <property type="entry name" value="Aldedh"/>
    <property type="match status" value="2"/>
</dbReference>
<dbReference type="PROSITE" id="PS00070">
    <property type="entry name" value="ALDEHYDE_DEHYDR_CYS"/>
    <property type="match status" value="1"/>
</dbReference>
<protein>
    <submittedName>
        <fullName evidence="8">Aldehyde dehydrogenase family 8 member A1</fullName>
    </submittedName>
</protein>
<evidence type="ECO:0000256" key="1">
    <source>
        <dbReference type="ARBA" id="ARBA00009986"/>
    </source>
</evidence>
<sequence>MPLSTGIFKDVIERLIDSPYNEHPPLTNFINNDFVSSKTLMSSVNPATGLVWIQVPNSSIEDVDRAVAAANEAFSSWSTTSVQYRSKLLLKVADIIEKNSEKLAVLESRDQGKPVQLARIVEKIFIQIGVAGLICPWNLPLYLLSFKLAPALATGNTAVCKPSELTSVTAWILMHAFREAGFPPGVVNMVIGTGASVGQHLVEHPDVPLVSFTGSTAVGKKIAAICGRLNKKVSLEMGGKNAAIVYPSSKYRIFLFFFRSCFINQGEICLCSSRIFVHSSIYKNFLELFVKEAQKYTVGDPLTNVTLGAMNSETHFEKVKSYISLAQKEGGTILCGGGVTLNGELKNGYYIAPTIVIDLPDSSRCMQEEIFGPVVCVTVFHSMEEVVSRVNNSPYGLSATVWSENNQELINTANRLRVGTVWCNTWMTRDLNMPFGGTKESGMGREGADDSIHFFTERKTVCIAL</sequence>
<evidence type="ECO:0000256" key="2">
    <source>
        <dbReference type="ARBA" id="ARBA00023002"/>
    </source>
</evidence>
<evidence type="ECO:0000313" key="7">
    <source>
        <dbReference type="Proteomes" id="UP000035642"/>
    </source>
</evidence>
<comment type="similarity">
    <text evidence="1 5">Belongs to the aldehyde dehydrogenase family.</text>
</comment>
<dbReference type="Proteomes" id="UP000035642">
    <property type="component" value="Unassembled WGS sequence"/>
</dbReference>
<keyword evidence="3" id="KW-0520">NAD</keyword>
<reference evidence="7" key="1">
    <citation type="submission" date="2012-09" db="EMBL/GenBank/DDBJ databases">
        <authorList>
            <person name="Martin A.A."/>
        </authorList>
    </citation>
    <scope>NUCLEOTIDE SEQUENCE</scope>
</reference>
<feature type="domain" description="Aldehyde dehydrogenase" evidence="6">
    <location>
        <begin position="128"/>
        <end position="461"/>
    </location>
</feature>
<dbReference type="InterPro" id="IPR029510">
    <property type="entry name" value="Ald_DH_CS_GLU"/>
</dbReference>
<dbReference type="WBParaSite" id="ACAC_0001355301-mRNA-1">
    <property type="protein sequence ID" value="ACAC_0001355301-mRNA-1"/>
    <property type="gene ID" value="ACAC_0001355301"/>
</dbReference>
<dbReference type="Gene3D" id="3.40.605.10">
    <property type="entry name" value="Aldehyde Dehydrogenase, Chain A, domain 1"/>
    <property type="match status" value="2"/>
</dbReference>
<dbReference type="GO" id="GO:0016620">
    <property type="term" value="F:oxidoreductase activity, acting on the aldehyde or oxo group of donors, NAD or NADP as acceptor"/>
    <property type="evidence" value="ECO:0007669"/>
    <property type="project" value="InterPro"/>
</dbReference>
<dbReference type="InterPro" id="IPR016163">
    <property type="entry name" value="Ald_DH_C"/>
</dbReference>
<keyword evidence="7" id="KW-1185">Reference proteome</keyword>
<evidence type="ECO:0000256" key="3">
    <source>
        <dbReference type="ARBA" id="ARBA00023027"/>
    </source>
</evidence>
<dbReference type="SUPFAM" id="SSF53720">
    <property type="entry name" value="ALDH-like"/>
    <property type="match status" value="1"/>
</dbReference>
<dbReference type="Gene3D" id="3.40.309.10">
    <property type="entry name" value="Aldehyde Dehydrogenase, Chain A, domain 2"/>
    <property type="match status" value="1"/>
</dbReference>
<dbReference type="CDD" id="cd07093">
    <property type="entry name" value="ALDH_F8_HMSADH"/>
    <property type="match status" value="1"/>
</dbReference>
<evidence type="ECO:0000256" key="5">
    <source>
        <dbReference type="RuleBase" id="RU003345"/>
    </source>
</evidence>
<evidence type="ECO:0000256" key="4">
    <source>
        <dbReference type="PROSITE-ProRule" id="PRU10007"/>
    </source>
</evidence>
<accession>A0A0K0DP64</accession>
<dbReference type="InterPro" id="IPR016162">
    <property type="entry name" value="Ald_DH_N"/>
</dbReference>
<dbReference type="STRING" id="6313.A0A0K0DP64"/>
<dbReference type="PROSITE" id="PS00687">
    <property type="entry name" value="ALDEHYDE_DEHYDR_GLU"/>
    <property type="match status" value="1"/>
</dbReference>
<reference evidence="8" key="2">
    <citation type="submission" date="2017-02" db="UniProtKB">
        <authorList>
            <consortium name="WormBaseParasite"/>
        </authorList>
    </citation>
    <scope>IDENTIFICATION</scope>
</reference>
<name>A0A0K0DP64_ANGCA</name>
<proteinExistence type="inferred from homology"/>
<dbReference type="PANTHER" id="PTHR43720:SF2">
    <property type="entry name" value="2-AMINOMUCONIC SEMIALDEHYDE DEHYDROGENASE"/>
    <property type="match status" value="1"/>
</dbReference>
<evidence type="ECO:0000313" key="8">
    <source>
        <dbReference type="WBParaSite" id="ACAC_0001355301-mRNA-1"/>
    </source>
</evidence>
<dbReference type="InterPro" id="IPR016160">
    <property type="entry name" value="Ald_DH_CS_CYS"/>
</dbReference>
<evidence type="ECO:0000259" key="6">
    <source>
        <dbReference type="Pfam" id="PF00171"/>
    </source>
</evidence>